<reference evidence="2 3" key="1">
    <citation type="journal article" date="2021" name="Elife">
        <title>Chloroplast acquisition without the gene transfer in kleptoplastic sea slugs, Plakobranchus ocellatus.</title>
        <authorList>
            <person name="Maeda T."/>
            <person name="Takahashi S."/>
            <person name="Yoshida T."/>
            <person name="Shimamura S."/>
            <person name="Takaki Y."/>
            <person name="Nagai Y."/>
            <person name="Toyoda A."/>
            <person name="Suzuki Y."/>
            <person name="Arimoto A."/>
            <person name="Ishii H."/>
            <person name="Satoh N."/>
            <person name="Nishiyama T."/>
            <person name="Hasebe M."/>
            <person name="Maruyama T."/>
            <person name="Minagawa J."/>
            <person name="Obokata J."/>
            <person name="Shigenobu S."/>
        </authorList>
    </citation>
    <scope>NUCLEOTIDE SEQUENCE [LARGE SCALE GENOMIC DNA]</scope>
</reference>
<dbReference type="EMBL" id="BMAT01009499">
    <property type="protein sequence ID" value="GFS07371.1"/>
    <property type="molecule type" value="Genomic_DNA"/>
</dbReference>
<dbReference type="Proteomes" id="UP000762676">
    <property type="component" value="Unassembled WGS sequence"/>
</dbReference>
<dbReference type="AlphaFoldDB" id="A0AAV4IGQ8"/>
<feature type="region of interest" description="Disordered" evidence="1">
    <location>
        <begin position="25"/>
        <end position="51"/>
    </location>
</feature>
<gene>
    <name evidence="2" type="ORF">ElyMa_004729200</name>
</gene>
<evidence type="ECO:0000256" key="1">
    <source>
        <dbReference type="SAM" id="MobiDB-lite"/>
    </source>
</evidence>
<organism evidence="2 3">
    <name type="scientific">Elysia marginata</name>
    <dbReference type="NCBI Taxonomy" id="1093978"/>
    <lineage>
        <taxon>Eukaryota</taxon>
        <taxon>Metazoa</taxon>
        <taxon>Spiralia</taxon>
        <taxon>Lophotrochozoa</taxon>
        <taxon>Mollusca</taxon>
        <taxon>Gastropoda</taxon>
        <taxon>Heterobranchia</taxon>
        <taxon>Euthyneura</taxon>
        <taxon>Panpulmonata</taxon>
        <taxon>Sacoglossa</taxon>
        <taxon>Placobranchoidea</taxon>
        <taxon>Plakobranchidae</taxon>
        <taxon>Elysia</taxon>
    </lineage>
</organism>
<accession>A0AAV4IGQ8</accession>
<keyword evidence="3" id="KW-1185">Reference proteome</keyword>
<proteinExistence type="predicted"/>
<protein>
    <submittedName>
        <fullName evidence="2">Uncharacterized protein</fullName>
    </submittedName>
</protein>
<evidence type="ECO:0000313" key="3">
    <source>
        <dbReference type="Proteomes" id="UP000762676"/>
    </source>
</evidence>
<comment type="caution">
    <text evidence="2">The sequence shown here is derived from an EMBL/GenBank/DDBJ whole genome shotgun (WGS) entry which is preliminary data.</text>
</comment>
<feature type="compositionally biased region" description="Basic and acidic residues" evidence="1">
    <location>
        <begin position="41"/>
        <end position="51"/>
    </location>
</feature>
<sequence length="73" mass="8289">MVASPWDSSINELLVRMRISDHKALTERTDPPYSRSNLSTDRGEQYTVRGEEEEKGLDWCRSTGQIETTLSAS</sequence>
<name>A0AAV4IGQ8_9GAST</name>
<evidence type="ECO:0000313" key="2">
    <source>
        <dbReference type="EMBL" id="GFS07371.1"/>
    </source>
</evidence>